<evidence type="ECO:0000313" key="2">
    <source>
        <dbReference type="Proteomes" id="UP001444661"/>
    </source>
</evidence>
<gene>
    <name evidence="1" type="ORF">PG993_007846</name>
</gene>
<dbReference type="EMBL" id="JAQQWK010000006">
    <property type="protein sequence ID" value="KAK8039435.1"/>
    <property type="molecule type" value="Genomic_DNA"/>
</dbReference>
<comment type="caution">
    <text evidence="1">The sequence shown here is derived from an EMBL/GenBank/DDBJ whole genome shotgun (WGS) entry which is preliminary data.</text>
</comment>
<organism evidence="1 2">
    <name type="scientific">Apiospora rasikravindrae</name>
    <dbReference type="NCBI Taxonomy" id="990691"/>
    <lineage>
        <taxon>Eukaryota</taxon>
        <taxon>Fungi</taxon>
        <taxon>Dikarya</taxon>
        <taxon>Ascomycota</taxon>
        <taxon>Pezizomycotina</taxon>
        <taxon>Sordariomycetes</taxon>
        <taxon>Xylariomycetidae</taxon>
        <taxon>Amphisphaeriales</taxon>
        <taxon>Apiosporaceae</taxon>
        <taxon>Apiospora</taxon>
    </lineage>
</organism>
<evidence type="ECO:0000313" key="1">
    <source>
        <dbReference type="EMBL" id="KAK8039435.1"/>
    </source>
</evidence>
<sequence length="97" mass="10657">MERSGEVQPASMRHEGFPCLPAAQIEYRAQPEQVGGQMSRQSACLHLTGPRTQIQAGQDSIVDWPEDLSTTAMSFRIMKSFCHSRVAASPDGYMDVG</sequence>
<proteinExistence type="predicted"/>
<accession>A0ABR1SYN2</accession>
<dbReference type="Proteomes" id="UP001444661">
    <property type="component" value="Unassembled WGS sequence"/>
</dbReference>
<keyword evidence="2" id="KW-1185">Reference proteome</keyword>
<name>A0ABR1SYN2_9PEZI</name>
<reference evidence="1 2" key="1">
    <citation type="submission" date="2023-01" db="EMBL/GenBank/DDBJ databases">
        <title>Analysis of 21 Apiospora genomes using comparative genomics revels a genus with tremendous synthesis potential of carbohydrate active enzymes and secondary metabolites.</title>
        <authorList>
            <person name="Sorensen T."/>
        </authorList>
    </citation>
    <scope>NUCLEOTIDE SEQUENCE [LARGE SCALE GENOMIC DNA]</scope>
    <source>
        <strain evidence="1 2">CBS 33761</strain>
    </source>
</reference>
<protein>
    <submittedName>
        <fullName evidence="1">Uncharacterized protein</fullName>
    </submittedName>
</protein>